<dbReference type="EMBL" id="JARYGX010000023">
    <property type="protein sequence ID" value="MDH7454109.1"/>
    <property type="molecule type" value="Genomic_DNA"/>
</dbReference>
<evidence type="ECO:0000313" key="3">
    <source>
        <dbReference type="Proteomes" id="UP001160550"/>
    </source>
</evidence>
<organism evidence="2 3">
    <name type="scientific">Luteimonas composti</name>
    <dbReference type="NCBI Taxonomy" id="398257"/>
    <lineage>
        <taxon>Bacteria</taxon>
        <taxon>Pseudomonadati</taxon>
        <taxon>Pseudomonadota</taxon>
        <taxon>Gammaproteobacteria</taxon>
        <taxon>Lysobacterales</taxon>
        <taxon>Lysobacteraceae</taxon>
        <taxon>Luteimonas</taxon>
    </lineage>
</organism>
<accession>A0ABT6MU16</accession>
<dbReference type="Gene3D" id="2.60.40.1190">
    <property type="match status" value="1"/>
</dbReference>
<evidence type="ECO:0000259" key="1">
    <source>
        <dbReference type="Pfam" id="PF19313"/>
    </source>
</evidence>
<proteinExistence type="predicted"/>
<dbReference type="Proteomes" id="UP001160550">
    <property type="component" value="Unassembled WGS sequence"/>
</dbReference>
<dbReference type="InterPro" id="IPR045670">
    <property type="entry name" value="DUF5916"/>
</dbReference>
<name>A0ABT6MU16_9GAMM</name>
<reference evidence="2" key="2">
    <citation type="submission" date="2023-04" db="EMBL/GenBank/DDBJ databases">
        <authorList>
            <person name="Sun J.-Q."/>
        </authorList>
    </citation>
    <scope>NUCLEOTIDE SEQUENCE</scope>
    <source>
        <strain evidence="2">CC-YY355</strain>
    </source>
</reference>
<reference evidence="2" key="1">
    <citation type="journal article" date="2007" name="Int. J. Syst. Evol. Microbiol.">
        <title>Luteimonas composti sp. nov., a moderately thermophilic bacterium isolated from food waste.</title>
        <authorList>
            <person name="Young C.C."/>
            <person name="Kampfer P."/>
            <person name="Chen W.M."/>
            <person name="Yen W.S."/>
            <person name="Arun A.B."/>
            <person name="Lai W.A."/>
            <person name="Shen F.T."/>
            <person name="Rekha P.D."/>
            <person name="Lin K.Y."/>
            <person name="Chou J.H."/>
        </authorList>
    </citation>
    <scope>NUCLEOTIDE SEQUENCE</scope>
    <source>
        <strain evidence="2">CC-YY355</strain>
    </source>
</reference>
<dbReference type="Pfam" id="PF19313">
    <property type="entry name" value="DUF5916"/>
    <property type="match status" value="1"/>
</dbReference>
<feature type="domain" description="DUF5916" evidence="1">
    <location>
        <begin position="221"/>
        <end position="318"/>
    </location>
</feature>
<gene>
    <name evidence="2" type="ORF">QF205_13665</name>
</gene>
<keyword evidence="3" id="KW-1185">Reference proteome</keyword>
<comment type="caution">
    <text evidence="2">The sequence shown here is derived from an EMBL/GenBank/DDBJ whole genome shotgun (WGS) entry which is preliminary data.</text>
</comment>
<dbReference type="RefSeq" id="WP_280943314.1">
    <property type="nucleotide sequence ID" value="NZ_JARYGX010000023.1"/>
</dbReference>
<dbReference type="SUPFAM" id="SSF49344">
    <property type="entry name" value="CBD9-like"/>
    <property type="match status" value="1"/>
</dbReference>
<evidence type="ECO:0000313" key="2">
    <source>
        <dbReference type="EMBL" id="MDH7454109.1"/>
    </source>
</evidence>
<protein>
    <submittedName>
        <fullName evidence="2">DUF5916 domain-containing protein</fullName>
    </submittedName>
</protein>
<sequence>MARRRDWRWWLLVLAAFGAPAAAVEIDGRIEPDEWAGARQVADFRKVQPLTGEPGSLRTEAWILATPEGLAVAFRNTQPPGVPRTRQKVRRDFDEQVDRVNVFVDFEGGGRTGYAFTVASSGGVADEIITNQNQFNNDWDGLWRHAVSEDDTGWSVELLIPWHTAPMPDAGGGERELRIFLARVVGSTGERMAWPVASFERPRFLSEFAPVTVPAYDQSLLAVTPYVSALYDNVGDAGHGNAGADLFWKPNGRFQLSATVNPDFGQVESDDLVVNFSATETFVSDKRPFFTENQGIFEYTTPSDFSQLLYTRRVGGPADDGRGASDIAAAIKLNGSVGGLKYGLFSADEAGEAGRSFHALRLVRDFEMQDLGLMLTRVDRPFLGREATVLGVDHNWRPTPRWNLRSRVFGSRIDDAGGRTSDIGASVWADYEMDRGWRQQWIAMHFGNDLEINDAGYLARNSVNYLHWQASHRTTDLPDTSRYASTDWRWRVSTNRNNHGDLLNDQLRISRDGQLRDGSSEYAQVNLNSAGVNDTLLRGRGNVRLPANFNAYYEYRRPRKGRWSHGVELEVFTGGLDGNDRLGSASWYGVTYFVSDAFSLDLGGVLTTRPDWLIWQGPDRGDLVGAFSGKEAKLIAGLDWAIDARQELRVKLEAIAIDARLRQGWRFDPAGHAVAVDDAIADFSVRNLAFQVRYRYELAPLSYLYVVYGRGGFERRDIADGLGGALGDSFGLRDDEQLLVKLSYRFEL</sequence>